<dbReference type="Gene3D" id="2.60.200.40">
    <property type="match status" value="1"/>
</dbReference>
<evidence type="ECO:0000256" key="8">
    <source>
        <dbReference type="ARBA" id="ARBA00022840"/>
    </source>
</evidence>
<evidence type="ECO:0000256" key="3">
    <source>
        <dbReference type="ARBA" id="ARBA00022516"/>
    </source>
</evidence>
<dbReference type="InterPro" id="IPR050187">
    <property type="entry name" value="Lipid_Phosphate_FormReg"/>
</dbReference>
<evidence type="ECO:0000256" key="7">
    <source>
        <dbReference type="ARBA" id="ARBA00022777"/>
    </source>
</evidence>
<evidence type="ECO:0000256" key="5">
    <source>
        <dbReference type="ARBA" id="ARBA00022723"/>
    </source>
</evidence>
<evidence type="ECO:0000313" key="14">
    <source>
        <dbReference type="EMBL" id="GAB44148.1"/>
    </source>
</evidence>
<name>A0ABQ0HE29_9ACTN</name>
<evidence type="ECO:0000256" key="1">
    <source>
        <dbReference type="ARBA" id="ARBA00001946"/>
    </source>
</evidence>
<evidence type="ECO:0000256" key="2">
    <source>
        <dbReference type="ARBA" id="ARBA00005983"/>
    </source>
</evidence>
<comment type="caution">
    <text evidence="14">The sequence shown here is derived from an EMBL/GenBank/DDBJ whole genome shotgun (WGS) entry which is preliminary data.</text>
</comment>
<dbReference type="InterPro" id="IPR016064">
    <property type="entry name" value="NAD/diacylglycerol_kinase_sf"/>
</dbReference>
<dbReference type="PROSITE" id="PS50146">
    <property type="entry name" value="DAGK"/>
    <property type="match status" value="1"/>
</dbReference>
<keyword evidence="3" id="KW-0444">Lipid biosynthesis</keyword>
<comment type="similarity">
    <text evidence="2">Belongs to the diacylglycerol/lipid kinase family.</text>
</comment>
<dbReference type="Pfam" id="PF00781">
    <property type="entry name" value="DAGK_cat"/>
    <property type="match status" value="1"/>
</dbReference>
<dbReference type="InterPro" id="IPR005218">
    <property type="entry name" value="Diacylglycerol/lipid_kinase"/>
</dbReference>
<evidence type="ECO:0000256" key="12">
    <source>
        <dbReference type="ARBA" id="ARBA00023264"/>
    </source>
</evidence>
<dbReference type="EMBL" id="BAFD01000060">
    <property type="protein sequence ID" value="GAB44148.1"/>
    <property type="molecule type" value="Genomic_DNA"/>
</dbReference>
<keyword evidence="12" id="KW-1208">Phospholipid metabolism</keyword>
<keyword evidence="4" id="KW-0808">Transferase</keyword>
<comment type="cofactor">
    <cofactor evidence="1">
        <name>Mg(2+)</name>
        <dbReference type="ChEBI" id="CHEBI:18420"/>
    </cofactor>
</comment>
<keyword evidence="8" id="KW-0067">ATP-binding</keyword>
<protein>
    <recommendedName>
        <fullName evidence="13">DAGKc domain-containing protein</fullName>
    </recommendedName>
</protein>
<dbReference type="InterPro" id="IPR017438">
    <property type="entry name" value="ATP-NAD_kinase_N"/>
</dbReference>
<evidence type="ECO:0000256" key="10">
    <source>
        <dbReference type="ARBA" id="ARBA00023098"/>
    </source>
</evidence>
<accession>A0ABQ0HE29</accession>
<dbReference type="PANTHER" id="PTHR12358:SF106">
    <property type="entry name" value="LIPID KINASE YEGS"/>
    <property type="match status" value="1"/>
</dbReference>
<dbReference type="Pfam" id="PF19279">
    <property type="entry name" value="YegS_C"/>
    <property type="match status" value="1"/>
</dbReference>
<feature type="domain" description="DAGKc" evidence="13">
    <location>
        <begin position="1"/>
        <end position="110"/>
    </location>
</feature>
<proteinExistence type="inferred from homology"/>
<dbReference type="InterPro" id="IPR045540">
    <property type="entry name" value="YegS/DAGK_C"/>
</dbReference>
<keyword evidence="11" id="KW-0594">Phospholipid biosynthesis</keyword>
<dbReference type="NCBIfam" id="TIGR00147">
    <property type="entry name" value="YegS/Rv2252/BmrU family lipid kinase"/>
    <property type="match status" value="1"/>
</dbReference>
<evidence type="ECO:0000256" key="4">
    <source>
        <dbReference type="ARBA" id="ARBA00022679"/>
    </source>
</evidence>
<keyword evidence="15" id="KW-1185">Reference proteome</keyword>
<dbReference type="PANTHER" id="PTHR12358">
    <property type="entry name" value="SPHINGOSINE KINASE"/>
    <property type="match status" value="1"/>
</dbReference>
<dbReference type="InterPro" id="IPR001206">
    <property type="entry name" value="Diacylglycerol_kinase_cat_dom"/>
</dbReference>
<dbReference type="Gene3D" id="3.40.50.10330">
    <property type="entry name" value="Probable inorganic polyphosphate/atp-NAD kinase, domain 1"/>
    <property type="match status" value="1"/>
</dbReference>
<dbReference type="SMART" id="SM00046">
    <property type="entry name" value="DAGKc"/>
    <property type="match status" value="1"/>
</dbReference>
<evidence type="ECO:0000256" key="11">
    <source>
        <dbReference type="ARBA" id="ARBA00023209"/>
    </source>
</evidence>
<sequence>MAHDAAELLRARDVEVEVIVGEDIADAADLAGKAARGDTDVIVVVGGDGTVRLAVEAIIGSGKPLAVIPAGSGNDFARNLGIPLEPADAVEVVLAGHRRPIDLGRVSFPDGQTALFSTVAATGFDAAVTARAIDMRRPRGQSRYTIAALLELLALRSRHYQVRVDDQAVESDLVFAAIGNTTSYGGGMKITPAASITDGQLDVTLALTPPRLARWTIARVFPKVFSGKHIDSPNVRTMRGEEVELYCDPPALVSVDGDLVGQLPAVFEAVPHAIEVFAPAS</sequence>
<reference evidence="14 15" key="1">
    <citation type="submission" date="2012-02" db="EMBL/GenBank/DDBJ databases">
        <title>Whole genome shotgun sequence of Gordonia terrae NBRC 100016.</title>
        <authorList>
            <person name="Takarada H."/>
            <person name="Hosoyama A."/>
            <person name="Tsuchikane K."/>
            <person name="Katsumata H."/>
            <person name="Yamazaki S."/>
            <person name="Fujita N."/>
        </authorList>
    </citation>
    <scope>NUCLEOTIDE SEQUENCE [LARGE SCALE GENOMIC DNA]</scope>
    <source>
        <strain evidence="14 15">NBRC 100016</strain>
    </source>
</reference>
<keyword evidence="5" id="KW-0479">Metal-binding</keyword>
<evidence type="ECO:0000259" key="13">
    <source>
        <dbReference type="PROSITE" id="PS50146"/>
    </source>
</evidence>
<evidence type="ECO:0000256" key="9">
    <source>
        <dbReference type="ARBA" id="ARBA00022842"/>
    </source>
</evidence>
<dbReference type="Proteomes" id="UP000004881">
    <property type="component" value="Unassembled WGS sequence"/>
</dbReference>
<keyword evidence="9" id="KW-0460">Magnesium</keyword>
<evidence type="ECO:0000256" key="6">
    <source>
        <dbReference type="ARBA" id="ARBA00022741"/>
    </source>
</evidence>
<keyword evidence="10" id="KW-0443">Lipid metabolism</keyword>
<dbReference type="SUPFAM" id="SSF111331">
    <property type="entry name" value="NAD kinase/diacylglycerol kinase-like"/>
    <property type="match status" value="1"/>
</dbReference>
<keyword evidence="7" id="KW-0418">Kinase</keyword>
<evidence type="ECO:0000313" key="15">
    <source>
        <dbReference type="Proteomes" id="UP000004881"/>
    </source>
</evidence>
<organism evidence="14 15">
    <name type="scientific">Gordonia terrae NBRC 100016</name>
    <dbReference type="NCBI Taxonomy" id="1089454"/>
    <lineage>
        <taxon>Bacteria</taxon>
        <taxon>Bacillati</taxon>
        <taxon>Actinomycetota</taxon>
        <taxon>Actinomycetes</taxon>
        <taxon>Mycobacteriales</taxon>
        <taxon>Gordoniaceae</taxon>
        <taxon>Gordonia</taxon>
    </lineage>
</organism>
<keyword evidence="6" id="KW-0547">Nucleotide-binding</keyword>
<gene>
    <name evidence="14" type="ORF">GOTRE_060_00560</name>
</gene>